<feature type="region of interest" description="Disordered" evidence="1">
    <location>
        <begin position="1"/>
        <end position="198"/>
    </location>
</feature>
<dbReference type="AlphaFoldDB" id="A0A7R9EGG1"/>
<feature type="compositionally biased region" description="Low complexity" evidence="1">
    <location>
        <begin position="62"/>
        <end position="72"/>
    </location>
</feature>
<organism evidence="2">
    <name type="scientific">Timema monikensis</name>
    <dbReference type="NCBI Taxonomy" id="170555"/>
    <lineage>
        <taxon>Eukaryota</taxon>
        <taxon>Metazoa</taxon>
        <taxon>Ecdysozoa</taxon>
        <taxon>Arthropoda</taxon>
        <taxon>Hexapoda</taxon>
        <taxon>Insecta</taxon>
        <taxon>Pterygota</taxon>
        <taxon>Neoptera</taxon>
        <taxon>Polyneoptera</taxon>
        <taxon>Phasmatodea</taxon>
        <taxon>Timematodea</taxon>
        <taxon>Timematoidea</taxon>
        <taxon>Timematidae</taxon>
        <taxon>Timema</taxon>
    </lineage>
</organism>
<dbReference type="EMBL" id="OB796520">
    <property type="protein sequence ID" value="CAD7433522.1"/>
    <property type="molecule type" value="Genomic_DNA"/>
</dbReference>
<protein>
    <submittedName>
        <fullName evidence="2">Uncharacterized protein</fullName>
    </submittedName>
</protein>
<proteinExistence type="predicted"/>
<feature type="compositionally biased region" description="Pro residues" evidence="1">
    <location>
        <begin position="50"/>
        <end position="61"/>
    </location>
</feature>
<evidence type="ECO:0000313" key="2">
    <source>
        <dbReference type="EMBL" id="CAD7433522.1"/>
    </source>
</evidence>
<feature type="compositionally biased region" description="Basic and acidic residues" evidence="1">
    <location>
        <begin position="189"/>
        <end position="198"/>
    </location>
</feature>
<sequence>MSQADGNSTEGESASGGGAALPTVGCYRNYDHTRHRRSTSSQPPVDNLASPPPPPPPPPPQLLLDLAPTLQSSGDEDTAQEGVSEESQPLTRSHGDLNSPLGQRLTHPDHRPTLKTDNPPTGRPTPSQPRWTTERDIAQGYGKLGQRLTHPDHRPTLKTDNPPTGRPTPSQPRWTTERDIAQGYGKESSSSKRDDKKLDKLEELPSDLGKDIDVLGHHKYTVSAAHLQTIIVR</sequence>
<name>A0A7R9EGG1_9NEOP</name>
<dbReference type="PRINTS" id="PR00049">
    <property type="entry name" value="WILMSTUMOUR"/>
</dbReference>
<accession>A0A7R9EGG1</accession>
<evidence type="ECO:0000256" key="1">
    <source>
        <dbReference type="SAM" id="MobiDB-lite"/>
    </source>
</evidence>
<gene>
    <name evidence="2" type="ORF">TMSB3V08_LOCUS10193</name>
</gene>
<reference evidence="2" key="1">
    <citation type="submission" date="2020-11" db="EMBL/GenBank/DDBJ databases">
        <authorList>
            <person name="Tran Van P."/>
        </authorList>
    </citation>
    <scope>NUCLEOTIDE SEQUENCE</scope>
</reference>